<dbReference type="GO" id="GO:0016042">
    <property type="term" value="P:lipid catabolic process"/>
    <property type="evidence" value="ECO:0007669"/>
    <property type="project" value="UniProtKB-KW"/>
</dbReference>
<evidence type="ECO:0000256" key="2">
    <source>
        <dbReference type="ARBA" id="ARBA00022729"/>
    </source>
</evidence>
<evidence type="ECO:0000256" key="1">
    <source>
        <dbReference type="ARBA" id="ARBA00022670"/>
    </source>
</evidence>
<comment type="caution">
    <text evidence="8">Lacks conserved residue(s) required for the propagation of feature annotation.</text>
</comment>
<dbReference type="Proteomes" id="UP000326268">
    <property type="component" value="Unassembled WGS sequence"/>
</dbReference>
<dbReference type="Gene3D" id="3.40.50.200">
    <property type="entry name" value="Peptidase S8/S53 domain"/>
    <property type="match status" value="1"/>
</dbReference>
<dbReference type="GO" id="GO:0006508">
    <property type="term" value="P:proteolysis"/>
    <property type="evidence" value="ECO:0007669"/>
    <property type="project" value="UniProtKB-KW"/>
</dbReference>
<dbReference type="Pfam" id="PF00082">
    <property type="entry name" value="Peptidase_S8"/>
    <property type="match status" value="1"/>
</dbReference>
<evidence type="ECO:0000256" key="7">
    <source>
        <dbReference type="ARBA" id="ARBA00023145"/>
    </source>
</evidence>
<evidence type="ECO:0000259" key="12">
    <source>
        <dbReference type="PROSITE" id="PS51635"/>
    </source>
</evidence>
<feature type="domain" description="PNPLA" evidence="12">
    <location>
        <begin position="1"/>
        <end position="178"/>
    </location>
</feature>
<dbReference type="SUPFAM" id="SSF52151">
    <property type="entry name" value="FabD/lysophospholipase-like"/>
    <property type="match status" value="1"/>
</dbReference>
<evidence type="ECO:0000256" key="5">
    <source>
        <dbReference type="ARBA" id="ARBA00022963"/>
    </source>
</evidence>
<dbReference type="PROSITE" id="PS00136">
    <property type="entry name" value="SUBTILASE_ASP"/>
    <property type="match status" value="1"/>
</dbReference>
<dbReference type="InterPro" id="IPR036852">
    <property type="entry name" value="Peptidase_S8/S53_dom_sf"/>
</dbReference>
<evidence type="ECO:0000256" key="3">
    <source>
        <dbReference type="ARBA" id="ARBA00022801"/>
    </source>
</evidence>
<dbReference type="SUPFAM" id="SSF52743">
    <property type="entry name" value="Subtilisin-like"/>
    <property type="match status" value="1"/>
</dbReference>
<keyword evidence="1 9" id="KW-0645">Protease</keyword>
<dbReference type="GO" id="GO:0004252">
    <property type="term" value="F:serine-type endopeptidase activity"/>
    <property type="evidence" value="ECO:0007669"/>
    <property type="project" value="UniProtKB-UniRule"/>
</dbReference>
<gene>
    <name evidence="13" type="ORF">BDV27DRAFT_160427</name>
</gene>
<proteinExistence type="inferred from homology"/>
<keyword evidence="11" id="KW-0472">Membrane</keyword>
<feature type="active site" description="Charge relay system" evidence="9">
    <location>
        <position position="582"/>
    </location>
</feature>
<dbReference type="GO" id="GO:0019369">
    <property type="term" value="P:arachidonate metabolic process"/>
    <property type="evidence" value="ECO:0007669"/>
    <property type="project" value="TreeGrafter"/>
</dbReference>
<keyword evidence="2" id="KW-0732">Signal</keyword>
<name>A0A5N6ZXW4_9EURO</name>
<dbReference type="CDD" id="cd00306">
    <property type="entry name" value="Peptidases_S8_S53"/>
    <property type="match status" value="1"/>
</dbReference>
<dbReference type="PROSITE" id="PS51892">
    <property type="entry name" value="SUBTILASE"/>
    <property type="match status" value="1"/>
</dbReference>
<keyword evidence="11" id="KW-1133">Transmembrane helix</keyword>
<dbReference type="RefSeq" id="XP_031924817.1">
    <property type="nucleotide sequence ID" value="XM_032073026.1"/>
</dbReference>
<evidence type="ECO:0000256" key="10">
    <source>
        <dbReference type="SAM" id="MobiDB-lite"/>
    </source>
</evidence>
<keyword evidence="3 9" id="KW-0378">Hydrolase</keyword>
<comment type="similarity">
    <text evidence="9">Belongs to the peptidase S8 family.</text>
</comment>
<feature type="transmembrane region" description="Helical" evidence="11">
    <location>
        <begin position="20"/>
        <end position="40"/>
    </location>
</feature>
<keyword evidence="5" id="KW-0442">Lipid degradation</keyword>
<dbReference type="GO" id="GO:0016020">
    <property type="term" value="C:membrane"/>
    <property type="evidence" value="ECO:0007669"/>
    <property type="project" value="TreeGrafter"/>
</dbReference>
<dbReference type="OrthoDB" id="206201at2759"/>
<dbReference type="InterPro" id="IPR023827">
    <property type="entry name" value="Peptidase_S8_Asp-AS"/>
</dbReference>
<evidence type="ECO:0000256" key="6">
    <source>
        <dbReference type="ARBA" id="ARBA00023098"/>
    </source>
</evidence>
<evidence type="ECO:0000256" key="9">
    <source>
        <dbReference type="PROSITE-ProRule" id="PRU01240"/>
    </source>
</evidence>
<dbReference type="PANTHER" id="PTHR24185:SF1">
    <property type="entry name" value="CALCIUM-INDEPENDENT PHOSPHOLIPASE A2-GAMMA"/>
    <property type="match status" value="1"/>
</dbReference>
<keyword evidence="7" id="KW-0865">Zymogen</keyword>
<dbReference type="PANTHER" id="PTHR24185">
    <property type="entry name" value="CALCIUM-INDEPENDENT PHOSPHOLIPASE A2-GAMMA"/>
    <property type="match status" value="1"/>
</dbReference>
<evidence type="ECO:0000313" key="13">
    <source>
        <dbReference type="EMBL" id="KAE8361736.1"/>
    </source>
</evidence>
<sequence>MEEIQREDNQNAKAIKPCEFFDLICGTGMGGILAIMLGRLQMSVEDCISQYDNLISSAEKPAYGRHTDGARNSKILKHWLLSVIKSCHEDENAPLEDPREEKCNTFVLTMIRPSFRRPHRLRTYTSRSDRATQDCYIWQAALASAALLLEFNAVELGPLKQPHVEAGLGYNNPSREAIDEAKRIWSPPVYSIVNIGTGLEPAVVGSGMTGVKNLNFQALCQLGFRIAINRERVAEELSREALTSGFEYFRLNVPENFENIGTLDWDQHMHISSLTRDHLGHPETTTYINYLIKRLCLGTRGNQFKKGMSSEQTEEFPASPGDSAQTHSRGATSNLSNGQLIENEVMDSISEQSYAAHSADTWLDNLQKRVHPFVKTKRDREDEKVKIAVLDSGIDPDHPDLVKHRGRIVECQDWTSSKVGTQDVVGHGTHTTALLLKIAPVSTIYVAKVFDSSTANESTRQHVAEAISHAVHTWRVDIITMPFGFRYRSEAIAEAVQIATNKRVLLFGAASNLGSIEKQPAFPARFNQVFCINSADGLGVTSRFTPSARVSDDNFTLLGEAVESAWPTQLRQGQRQRKSGTSIATAIAAGIAALVLELAVQRPPQISYSRELWTYPGMRAIFYLMSQDSITVSSAGYYNVMPWNLLDIQSDRTYVLSHISHRLETL</sequence>
<keyword evidence="11" id="KW-0812">Transmembrane</keyword>
<protein>
    <submittedName>
        <fullName evidence="13">Peptidase S8/S53 domain-containing protein</fullName>
    </submittedName>
</protein>
<feature type="active site" description="Charge relay system" evidence="9">
    <location>
        <position position="427"/>
    </location>
</feature>
<keyword evidence="14" id="KW-1185">Reference proteome</keyword>
<dbReference type="InterPro" id="IPR016035">
    <property type="entry name" value="Acyl_Trfase/lysoPLipase"/>
</dbReference>
<dbReference type="PROSITE" id="PS51635">
    <property type="entry name" value="PNPLA"/>
    <property type="match status" value="1"/>
</dbReference>
<dbReference type="EMBL" id="ML737725">
    <property type="protein sequence ID" value="KAE8361736.1"/>
    <property type="molecule type" value="Genomic_DNA"/>
</dbReference>
<dbReference type="PRINTS" id="PR00723">
    <property type="entry name" value="SUBTILISIN"/>
</dbReference>
<dbReference type="InterPro" id="IPR002641">
    <property type="entry name" value="PNPLA_dom"/>
</dbReference>
<feature type="active site" description="Charge relay system" evidence="9">
    <location>
        <position position="391"/>
    </location>
</feature>
<dbReference type="InterPro" id="IPR015500">
    <property type="entry name" value="Peptidase_S8_subtilisin-rel"/>
</dbReference>
<feature type="region of interest" description="Disordered" evidence="10">
    <location>
        <begin position="306"/>
        <end position="339"/>
    </location>
</feature>
<organism evidence="13 14">
    <name type="scientific">Aspergillus caelatus</name>
    <dbReference type="NCBI Taxonomy" id="61420"/>
    <lineage>
        <taxon>Eukaryota</taxon>
        <taxon>Fungi</taxon>
        <taxon>Dikarya</taxon>
        <taxon>Ascomycota</taxon>
        <taxon>Pezizomycotina</taxon>
        <taxon>Eurotiomycetes</taxon>
        <taxon>Eurotiomycetidae</taxon>
        <taxon>Eurotiales</taxon>
        <taxon>Aspergillaceae</taxon>
        <taxon>Aspergillus</taxon>
        <taxon>Aspergillus subgen. Circumdati</taxon>
    </lineage>
</organism>
<dbReference type="AlphaFoldDB" id="A0A5N6ZXW4"/>
<keyword evidence="4 9" id="KW-0720">Serine protease</keyword>
<dbReference type="GeneID" id="43657472"/>
<evidence type="ECO:0000256" key="4">
    <source>
        <dbReference type="ARBA" id="ARBA00022825"/>
    </source>
</evidence>
<evidence type="ECO:0000256" key="8">
    <source>
        <dbReference type="PROSITE-ProRule" id="PRU01161"/>
    </source>
</evidence>
<dbReference type="GO" id="GO:0047499">
    <property type="term" value="F:calcium-independent phospholipase A2 activity"/>
    <property type="evidence" value="ECO:0007669"/>
    <property type="project" value="TreeGrafter"/>
</dbReference>
<evidence type="ECO:0000256" key="11">
    <source>
        <dbReference type="SAM" id="Phobius"/>
    </source>
</evidence>
<dbReference type="GO" id="GO:0046486">
    <property type="term" value="P:glycerolipid metabolic process"/>
    <property type="evidence" value="ECO:0007669"/>
    <property type="project" value="UniProtKB-ARBA"/>
</dbReference>
<evidence type="ECO:0000313" key="14">
    <source>
        <dbReference type="Proteomes" id="UP000326268"/>
    </source>
</evidence>
<dbReference type="Gene3D" id="3.40.1090.10">
    <property type="entry name" value="Cytosolic phospholipase A2 catalytic domain"/>
    <property type="match status" value="1"/>
</dbReference>
<feature type="compositionally biased region" description="Polar residues" evidence="10">
    <location>
        <begin position="322"/>
        <end position="339"/>
    </location>
</feature>
<keyword evidence="6" id="KW-0443">Lipid metabolism</keyword>
<reference evidence="13 14" key="1">
    <citation type="submission" date="2019-04" db="EMBL/GenBank/DDBJ databases">
        <title>Friends and foes A comparative genomics studyof 23 Aspergillus species from section Flavi.</title>
        <authorList>
            <consortium name="DOE Joint Genome Institute"/>
            <person name="Kjaerbolling I."/>
            <person name="Vesth T."/>
            <person name="Frisvad J.C."/>
            <person name="Nybo J.L."/>
            <person name="Theobald S."/>
            <person name="Kildgaard S."/>
            <person name="Isbrandt T."/>
            <person name="Kuo A."/>
            <person name="Sato A."/>
            <person name="Lyhne E.K."/>
            <person name="Kogle M.E."/>
            <person name="Wiebenga A."/>
            <person name="Kun R.S."/>
            <person name="Lubbers R.J."/>
            <person name="Makela M.R."/>
            <person name="Barry K."/>
            <person name="Chovatia M."/>
            <person name="Clum A."/>
            <person name="Daum C."/>
            <person name="Haridas S."/>
            <person name="He G."/>
            <person name="LaButti K."/>
            <person name="Lipzen A."/>
            <person name="Mondo S."/>
            <person name="Riley R."/>
            <person name="Salamov A."/>
            <person name="Simmons B.A."/>
            <person name="Magnuson J.K."/>
            <person name="Henrissat B."/>
            <person name="Mortensen U.H."/>
            <person name="Larsen T.O."/>
            <person name="Devries R.P."/>
            <person name="Grigoriev I.V."/>
            <person name="Machida M."/>
            <person name="Baker S.E."/>
            <person name="Andersen M.R."/>
        </authorList>
    </citation>
    <scope>NUCLEOTIDE SEQUENCE [LARGE SCALE GENOMIC DNA]</scope>
    <source>
        <strain evidence="13 14">CBS 763.97</strain>
    </source>
</reference>
<dbReference type="InterPro" id="IPR000209">
    <property type="entry name" value="Peptidase_S8/S53_dom"/>
</dbReference>
<dbReference type="Pfam" id="PF01734">
    <property type="entry name" value="Patatin"/>
    <property type="match status" value="1"/>
</dbReference>
<accession>A0A5N6ZXW4</accession>